<dbReference type="EMBL" id="CAJOBJ010030847">
    <property type="protein sequence ID" value="CAF4271849.1"/>
    <property type="molecule type" value="Genomic_DNA"/>
</dbReference>
<reference evidence="2" key="1">
    <citation type="submission" date="2021-02" db="EMBL/GenBank/DDBJ databases">
        <authorList>
            <person name="Nowell W R."/>
        </authorList>
    </citation>
    <scope>NUCLEOTIDE SEQUENCE</scope>
</reference>
<feature type="region of interest" description="Disordered" evidence="1">
    <location>
        <begin position="52"/>
        <end position="106"/>
    </location>
</feature>
<evidence type="ECO:0000313" key="2">
    <source>
        <dbReference type="EMBL" id="CAF4271849.1"/>
    </source>
</evidence>
<proteinExistence type="predicted"/>
<gene>
    <name evidence="2" type="ORF">GIL414_LOCUS24592</name>
</gene>
<evidence type="ECO:0000313" key="3">
    <source>
        <dbReference type="Proteomes" id="UP000681720"/>
    </source>
</evidence>
<dbReference type="AlphaFoldDB" id="A0A8S2T6Y1"/>
<comment type="caution">
    <text evidence="2">The sequence shown here is derived from an EMBL/GenBank/DDBJ whole genome shotgun (WGS) entry which is preliminary data.</text>
</comment>
<evidence type="ECO:0000256" key="1">
    <source>
        <dbReference type="SAM" id="MobiDB-lite"/>
    </source>
</evidence>
<feature type="region of interest" description="Disordered" evidence="1">
    <location>
        <begin position="1"/>
        <end position="23"/>
    </location>
</feature>
<protein>
    <submittedName>
        <fullName evidence="2">Uncharacterized protein</fullName>
    </submittedName>
</protein>
<feature type="non-terminal residue" evidence="2">
    <location>
        <position position="106"/>
    </location>
</feature>
<dbReference type="Proteomes" id="UP000681720">
    <property type="component" value="Unassembled WGS sequence"/>
</dbReference>
<feature type="compositionally biased region" description="Polar residues" evidence="1">
    <location>
        <begin position="84"/>
        <end position="98"/>
    </location>
</feature>
<sequence>MRENNKLDEQSNQLRRELADKKATIDDVVENNVSLRFELSTYRVLLNSETQRVNRTNKGDELNPSSSRLDALSSRLDPSSSRLITASSRLDPTFSQLDSSSSVSLP</sequence>
<accession>A0A8S2T6Y1</accession>
<organism evidence="2 3">
    <name type="scientific">Rotaria magnacalcarata</name>
    <dbReference type="NCBI Taxonomy" id="392030"/>
    <lineage>
        <taxon>Eukaryota</taxon>
        <taxon>Metazoa</taxon>
        <taxon>Spiralia</taxon>
        <taxon>Gnathifera</taxon>
        <taxon>Rotifera</taxon>
        <taxon>Eurotatoria</taxon>
        <taxon>Bdelloidea</taxon>
        <taxon>Philodinida</taxon>
        <taxon>Philodinidae</taxon>
        <taxon>Rotaria</taxon>
    </lineage>
</organism>
<feature type="compositionally biased region" description="Low complexity" evidence="1">
    <location>
        <begin position="64"/>
        <end position="83"/>
    </location>
</feature>
<name>A0A8S2T6Y1_9BILA</name>